<dbReference type="SMART" id="SM00869">
    <property type="entry name" value="Autotransporter"/>
    <property type="match status" value="1"/>
</dbReference>
<feature type="compositionally biased region" description="Basic and acidic residues" evidence="1">
    <location>
        <begin position="83"/>
        <end position="95"/>
    </location>
</feature>
<protein>
    <submittedName>
        <fullName evidence="3">Autotransporter</fullName>
    </submittedName>
</protein>
<reference evidence="3 4" key="1">
    <citation type="submission" date="2023-04" db="EMBL/GenBank/DDBJ databases">
        <title>Marinoamorphus aggregata gen. nov., sp. Nov., isolate from tissue of brittle star Ophioplocus japonicus.</title>
        <authorList>
            <person name="Kawano K."/>
            <person name="Sawayama S."/>
            <person name="Nakagawa S."/>
        </authorList>
    </citation>
    <scope>NUCLEOTIDE SEQUENCE [LARGE SCALE GENOMIC DNA]</scope>
    <source>
        <strain evidence="3 4">NKW23</strain>
    </source>
</reference>
<evidence type="ECO:0000313" key="4">
    <source>
        <dbReference type="Proteomes" id="UP001239909"/>
    </source>
</evidence>
<proteinExistence type="predicted"/>
<dbReference type="EMBL" id="BSYI01000053">
    <property type="protein sequence ID" value="GMG85161.1"/>
    <property type="molecule type" value="Genomic_DNA"/>
</dbReference>
<sequence length="2666" mass="252666">MAALLLAGPAMASCGSVDDNSSGSCTLDGSSNGYVAVKSINSGATGTYTLTNNTNFEADSGQNVIAQVVINGTDGGGTVSEQGGRDAAEPGHDGGRIAIINDGELRGRGTPDQSRNAQSNVISGYMGLFDDPGLFFGLLGAGAGGTGGHASSSGDGGLGGQGGLVTITNNRYIDIDMTLPSGGVAIFGSSISGTGGQENGGAGDGGQDDMGGDGGLARQVTIINNDDIDFVATGAGTLNAIRIENFSGNGGSENGDGGQPGVSVVTSAGDIDLDGTWTAAGPENGIAGISVFNRSGNGAASEDNSDPGGAGGQQSRFEITVTRRISVDATGAVEATVHAGQSGAVIGYTQGGTGGQSPSPNITDGVAGVGGGATNSESFITIDGAEIEVTGDNTIGVGAFSRGGDGGIGRGQASGADGGDGSELLVTTKNDVRTTTDGYEGHAIVAISEGGTGGYQDPDGDGIVEFTDPDAGDGGNGGPVTVITGAGDYGYITTLGERSFGIHAQSFGGAGGGGGASFVLAGQSSADAGGGGAGASVTVSSSDEITTSGAHSIGILAHSVGGGGGDVDPSLGLISVAGDAQQGGDGGTVTIDVYQSVATAGVAAVGVVGQSVGGGGGNGGSTIGVYTVGGQGGAGGTGGAVDITLHGDASISTSGDHAFGVLGHSISDGGGTGGSVLSVGTVLPTVGIGGTGGSGGQAGPVAISTDENDLGAEIRTTGANGHAIVAQSVGGGGGTGGDAVATGFLDLGSFAIAGGGGGAGNGSTVDVTLDRADITTIGSHGTGILAQSIGGGGGAGGSASSFDLNLGFSLAASVGGGGGGGGAGAATTVSLSDVTITTGDAAYVDVTNGHGVLAQSVGGSGGYGGSSATRSTAITIPSEVTEGVPLPTIELGASVGGGGGAGGNSGPVTVSLSDTEIHTIGDGSFGIFGQAVGGAGGAGGSATTMGVIRTIPGSESPLKANVNVSVGGGGAAGGDGGTVTGTLADGSGIVTDGLFSNAVHLQSIGGGGGDAGFGSAEAYTPDFLASGVKRIKGSGEDEGEGGGEGGGEGEEGEDSKKIPALSFKANIGVGGTGGNGGAGGTVRFSHGEDSEITTNGSGSNGVLLQTVGGSGGTSQGVSVGASFGGLTPGGLAGEFIPTSATVKVGRAGPLGGSGGAIDEAVFDGTITTFGADASGVVIQSIGGGGGIGGSVGGGDADETGLVREVDELKVDLSQLFDISLAFGGSGGAAGDGAPIASAGGSNGLRLSGSVTTFGDHAKGLLVQSIGGGGGSGGAGTVDTSISLIRAFAAVGGTGGAAGDGGRVELQLDGGTVATGGFASHGIVLQSIGGGGGAGGDASRSACSPINLGGGYAAKLLDDYDGPLSSDDAEPTQRCLDFVNSNDVEGDGGASGDGGAVSIVAAPSGAREVTVMTAGDHAHAFVAQSVGSGGGFYASGTSLELDYPDENTAPQGQQSVIVLDEDGNPVTVDYYGYRMFVGLGGNGMGGASIPGAGGAVDLDAVFALATAGDASAGLLAQSIGGGGGFFGGSGISGLQLGGQGSGVNASGDEVTVTLEQNSSIATTGHGAHGLVAQSIGGGGGFATGTLAPDAVSEDAPIAITVGGTGDANGAGGRVTATIGVFSDGDPVSVDTAGDLSRGVIAQSIGGGGGAYAGITDELGAPYVDVPIRAGDESSGPGGAVSVHLLGAVSTAGLGADGIVAQSIGAGGGIADIADRSGDDAADVDIGVGGTGGGNGNAGPVDINLDGDKPNPVATLGDFAYGILAQSIGGGGGSVFDATSSAAGKLVVGGAFDSPGSSLGSSTNDSCDATRGNGDTGCAVRVSDYIASLTTLGDDAHGLVAQSVAGGGGVGRVVGNQSGTGIDITLGGSQAMESDAGDVLIELQAGALSTGGNRAHGIVAQSIAGGGGIASAGSTFYTRGVAIGDASGSGQAGDVTVNWRGNLLQTGGDHAHGLVAQSIGGGGGIGGDASSQGLSLDNAGYSSGGSGDGGAVTVTFGGTLDVSGVGAMGVVAQSIGGGGGLWGWGGGSFAGTAQGGGLQTSAGPVSITQEAASTITASGEYGIGIFAQAQATDTADAPISITVNGSVIGGLGDGASAILVSGGNGSNTLTVSSTGSLDAASGVAVSFDATGGTADALLTVDSSGPIMGDFVGTGTITELAASDFMAAAIARPIHIENRETGTLSGRIYHADIRNAGTFHLAGQDMKDDVLIAGDFSQLETGALVAEIDFATAVGDRLRIEGDARFGGTLRVVPETAVKGAEFTLISVGGEIEGAFAEISPGVFEYAQYAEAGTLTLAPISADFNRPEFGLDSGQAEVARYLGAVFETSDAGLADVIGLAARIADETPGDFGDALSRLSPGATVADGAAAFALSDRRLDGLIGCEGFATTADGACFKVTASGALIDEDSRDGAIGYDGSVFTAALGAEIALADGLSAGFALGFERSDYDGNGGLGTSEGNTGTVGASVTQRWGDFSLSLAGSASVGTFETERLVAFGERLGTAEGGHTGFSAAGRVRAAYDIGFGATTLTPMLDLDVIHSATDSYRETGAGGLDLVVSGGSETGVRVEPALAIRHDVSFENGLGVSAFGRLGVSVSSADSFAVDARFAGASAAAGTFESAVPVSRVLGRVSLGAAIRATDSIDIGARYDGAFGSNSSGHAVTLAVEWRF</sequence>
<feature type="region of interest" description="Disordered" evidence="1">
    <location>
        <begin position="1031"/>
        <end position="1055"/>
    </location>
</feature>
<dbReference type="Proteomes" id="UP001239909">
    <property type="component" value="Unassembled WGS sequence"/>
</dbReference>
<comment type="caution">
    <text evidence="3">The sequence shown here is derived from an EMBL/GenBank/DDBJ whole genome shotgun (WGS) entry which is preliminary data.</text>
</comment>
<name>A0ABQ6LSX2_9RHOB</name>
<feature type="compositionally biased region" description="Acidic residues" evidence="1">
    <location>
        <begin position="1036"/>
        <end position="1053"/>
    </location>
</feature>
<feature type="domain" description="Autotransporter" evidence="2">
    <location>
        <begin position="2386"/>
        <end position="2666"/>
    </location>
</feature>
<dbReference type="InterPro" id="IPR005546">
    <property type="entry name" value="Autotransporte_beta"/>
</dbReference>
<accession>A0ABQ6LSX2</accession>
<evidence type="ECO:0000313" key="3">
    <source>
        <dbReference type="EMBL" id="GMG85161.1"/>
    </source>
</evidence>
<dbReference type="PROSITE" id="PS51208">
    <property type="entry name" value="AUTOTRANSPORTER"/>
    <property type="match status" value="1"/>
</dbReference>
<dbReference type="SUPFAM" id="SSF103515">
    <property type="entry name" value="Autotransporter"/>
    <property type="match status" value="1"/>
</dbReference>
<evidence type="ECO:0000259" key="2">
    <source>
        <dbReference type="PROSITE" id="PS51208"/>
    </source>
</evidence>
<feature type="region of interest" description="Disordered" evidence="1">
    <location>
        <begin position="75"/>
        <end position="95"/>
    </location>
</feature>
<dbReference type="InterPro" id="IPR036709">
    <property type="entry name" value="Autotransporte_beta_dom_sf"/>
</dbReference>
<organism evidence="3 4">
    <name type="scientific">Paralimibaculum aggregatum</name>
    <dbReference type="NCBI Taxonomy" id="3036245"/>
    <lineage>
        <taxon>Bacteria</taxon>
        <taxon>Pseudomonadati</taxon>
        <taxon>Pseudomonadota</taxon>
        <taxon>Alphaproteobacteria</taxon>
        <taxon>Rhodobacterales</taxon>
        <taxon>Paracoccaceae</taxon>
        <taxon>Paralimibaculum</taxon>
    </lineage>
</organism>
<gene>
    <name evidence="3" type="ORF">LNKW23_43770</name>
</gene>
<evidence type="ECO:0000256" key="1">
    <source>
        <dbReference type="SAM" id="MobiDB-lite"/>
    </source>
</evidence>
<keyword evidence="4" id="KW-1185">Reference proteome</keyword>